<dbReference type="EMBL" id="BDDM01000310">
    <property type="protein sequence ID" value="GAT78768.1"/>
    <property type="molecule type" value="Genomic_DNA"/>
</dbReference>
<sequence>MGDIDIVHNVSEFLYASFLQQLNLATLRLYDTHCITIEGVQEVYAPFSCKEGALIKLASCACDILNQPEMARDVNVRSNLVEDISVNISRITTTYCKMLDKMMHHPFSRREILPQYIGLFVEIESKYSEILSMVKNRCFFDGMQGLPRYVESSLFRIKKLFDRIRKDCATLIRYSNFFSQDFTQLILAVHNINFFVDEMEKLLLEDIISKCEDPKMLELAGVGHRCGVIGDQNLKDYFSIREPGFCKSDYAINFKEIALSSIAELYKASFDKMKETCGVTLQDMVNCVMQYDRLHNNQGKSFPNGVELLVSSNGQIKLLNGRAKVTFLSVGNTSDDGAGPSSRSVVSATFEVIKKPAIGM</sequence>
<reference evidence="2" key="1">
    <citation type="journal article" date="2016" name="Genome Announc.">
        <title>Draft Genome Sequences of Three Strains of Ehrlichia ruminantium, a Tick-Borne Pathogen of Ruminants, Isolated from Zimbabwe, The Gambia, and Ghana.</title>
        <authorList>
            <person name="Nakao R."/>
            <person name="Jongejan F."/>
            <person name="Sugimoto C."/>
        </authorList>
    </citation>
    <scope>NUCLEOTIDE SEQUENCE</scope>
    <source>
        <strain evidence="1">Kerr Seringe</strain>
        <strain evidence="2">Pokoase 417</strain>
    </source>
</reference>
<evidence type="ECO:0000313" key="2">
    <source>
        <dbReference type="EMBL" id="GAT78768.1"/>
    </source>
</evidence>
<dbReference type="Proteomes" id="UP000092731">
    <property type="component" value="Unassembled WGS sequence"/>
</dbReference>
<comment type="caution">
    <text evidence="2">The sequence shown here is derived from an EMBL/GenBank/DDBJ whole genome shotgun (WGS) entry which is preliminary data.</text>
</comment>
<dbReference type="RefSeq" id="WP_065432851.1">
    <property type="nucleotide sequence ID" value="NZ_BDDL01000092.1"/>
</dbReference>
<evidence type="ECO:0000313" key="1">
    <source>
        <dbReference type="EMBL" id="GAT77607.1"/>
    </source>
</evidence>
<evidence type="ECO:0000313" key="4">
    <source>
        <dbReference type="Proteomes" id="UP000092731"/>
    </source>
</evidence>
<dbReference type="EMBL" id="BDDL01000092">
    <property type="protein sequence ID" value="GAT77607.1"/>
    <property type="molecule type" value="Genomic_DNA"/>
</dbReference>
<proteinExistence type="predicted"/>
<evidence type="ECO:0000313" key="3">
    <source>
        <dbReference type="Proteomes" id="UP000092677"/>
    </source>
</evidence>
<organism evidence="2 4">
    <name type="scientific">Ehrlichia ruminantium</name>
    <name type="common">heartwater rickettsia</name>
    <name type="synonym">Cowdria ruminantium</name>
    <dbReference type="NCBI Taxonomy" id="779"/>
    <lineage>
        <taxon>Bacteria</taxon>
        <taxon>Pseudomonadati</taxon>
        <taxon>Pseudomonadota</taxon>
        <taxon>Alphaproteobacteria</taxon>
        <taxon>Rickettsiales</taxon>
        <taxon>Anaplasmataceae</taxon>
        <taxon>Ehrlichia</taxon>
    </lineage>
</organism>
<dbReference type="AlphaFoldDB" id="A0A161LTZ8"/>
<name>A0A161LTZ8_EHRRU</name>
<dbReference type="Proteomes" id="UP000092677">
    <property type="component" value="Unassembled WGS sequence"/>
</dbReference>
<protein>
    <submittedName>
        <fullName evidence="2">Uncharacterized protein</fullName>
    </submittedName>
</protein>
<accession>A0A161LTZ8</accession>
<gene>
    <name evidence="1" type="ORF">EHRUM2_08340</name>
    <name evidence="2" type="ORF">EHRUM3_09980</name>
</gene>
<reference evidence="3 4" key="2">
    <citation type="submission" date="2016-05" db="EMBL/GenBank/DDBJ databases">
        <title>Draft genome sequences of four strains of Ehrlichia ruminantium, a tick-borne pathogen of ruminants, isolated from Zimbabwe, The Gambia and Ghana.</title>
        <authorList>
            <person name="Nakao R."/>
            <person name="Jongejan F."/>
            <person name="Sugimoto C."/>
        </authorList>
    </citation>
    <scope>NUCLEOTIDE SEQUENCE [LARGE SCALE GENOMIC DNA]</scope>
    <source>
        <strain evidence="3">Kerr Seringe</strain>
        <strain evidence="4">Pokoase 417</strain>
    </source>
</reference>